<reference evidence="4 5" key="1">
    <citation type="submission" date="2019-05" db="EMBL/GenBank/DDBJ databases">
        <authorList>
            <person name="Narsing Rao M.P."/>
            <person name="Li W.J."/>
        </authorList>
    </citation>
    <scope>NUCLEOTIDE SEQUENCE [LARGE SCALE GENOMIC DNA]</scope>
    <source>
        <strain evidence="4 5">SYSU_K30003</strain>
    </source>
</reference>
<dbReference type="RefSeq" id="WP_138193430.1">
    <property type="nucleotide sequence ID" value="NZ_VCIW01000003.1"/>
</dbReference>
<dbReference type="SUPFAM" id="SSF48230">
    <property type="entry name" value="Chondroitin AC/alginate lyase"/>
    <property type="match status" value="1"/>
</dbReference>
<evidence type="ECO:0000256" key="2">
    <source>
        <dbReference type="ARBA" id="ARBA00023239"/>
    </source>
</evidence>
<dbReference type="InterPro" id="IPR008929">
    <property type="entry name" value="Chondroitin_lyas"/>
</dbReference>
<evidence type="ECO:0000313" key="4">
    <source>
        <dbReference type="EMBL" id="TLS53189.1"/>
    </source>
</evidence>
<dbReference type="Proteomes" id="UP000309676">
    <property type="component" value="Unassembled WGS sequence"/>
</dbReference>
<feature type="domain" description="Alginate lyase" evidence="3">
    <location>
        <begin position="56"/>
        <end position="354"/>
    </location>
</feature>
<dbReference type="InterPro" id="IPR008397">
    <property type="entry name" value="Alginate_lyase_dom"/>
</dbReference>
<dbReference type="Gene3D" id="1.50.10.100">
    <property type="entry name" value="Chondroitin AC/alginate lyase"/>
    <property type="match status" value="1"/>
</dbReference>
<name>A0A5R9GDL2_9BACL</name>
<dbReference type="EMBL" id="VCIW01000003">
    <property type="protein sequence ID" value="TLS53189.1"/>
    <property type="molecule type" value="Genomic_DNA"/>
</dbReference>
<organism evidence="4 5">
    <name type="scientific">Paenibacillus antri</name>
    <dbReference type="NCBI Taxonomy" id="2582848"/>
    <lineage>
        <taxon>Bacteria</taxon>
        <taxon>Bacillati</taxon>
        <taxon>Bacillota</taxon>
        <taxon>Bacilli</taxon>
        <taxon>Bacillales</taxon>
        <taxon>Paenibacillaceae</taxon>
        <taxon>Paenibacillus</taxon>
    </lineage>
</organism>
<keyword evidence="1" id="KW-0732">Signal</keyword>
<sequence length="418" mass="47552">MTEKQWERLDTKREAWAPDEALRTIAGRKERPATREAVRKLIGEAETWLTAPRFHVMNKKHTPPSRDKHDYMSLSVYNWPNPNTPDGLPYVTRDGLVNPEVEDYDRPSMSRMVSGVETLALAYAATGDERYAAKGAALLDAWFLDPATRMNPHMLYAQYIPGNGGFDRPERYPAVYVPGVDGEGIYVAFGGVIEGCRLVPLVNVIPLLETSRHWDERRAAGLRDWFRSFLRWLLEHQHGKDEAGCLNNHGSWYCSQIVTYALFAGEERIARTFLERNVPERIAMQIAPDGSQPEEIYRAIPFHYTVFGLLSFCNNAVRAAELGIGLWGYETADGRGIKRALDWLVPYVLEPSTWPYRSVKPIEESLPDAAALLSMAYRAYGDPVYLRAWSSLPESAYPRDHRYRLLFPLPLSEEGEEA</sequence>
<evidence type="ECO:0000259" key="3">
    <source>
        <dbReference type="Pfam" id="PF05426"/>
    </source>
</evidence>
<dbReference type="GO" id="GO:0016829">
    <property type="term" value="F:lyase activity"/>
    <property type="evidence" value="ECO:0007669"/>
    <property type="project" value="UniProtKB-KW"/>
</dbReference>
<keyword evidence="2 4" id="KW-0456">Lyase</keyword>
<evidence type="ECO:0000313" key="5">
    <source>
        <dbReference type="Proteomes" id="UP000309676"/>
    </source>
</evidence>
<dbReference type="GO" id="GO:0042597">
    <property type="term" value="C:periplasmic space"/>
    <property type="evidence" value="ECO:0007669"/>
    <property type="project" value="InterPro"/>
</dbReference>
<protein>
    <submittedName>
        <fullName evidence="4">Alginate lyase family protein</fullName>
    </submittedName>
</protein>
<keyword evidence="5" id="KW-1185">Reference proteome</keyword>
<dbReference type="AlphaFoldDB" id="A0A5R9GDL2"/>
<evidence type="ECO:0000256" key="1">
    <source>
        <dbReference type="ARBA" id="ARBA00022729"/>
    </source>
</evidence>
<dbReference type="OrthoDB" id="428577at2"/>
<gene>
    <name evidence="4" type="ORF">FE782_07450</name>
</gene>
<dbReference type="Pfam" id="PF05426">
    <property type="entry name" value="Alginate_lyase"/>
    <property type="match status" value="1"/>
</dbReference>
<comment type="caution">
    <text evidence="4">The sequence shown here is derived from an EMBL/GenBank/DDBJ whole genome shotgun (WGS) entry which is preliminary data.</text>
</comment>
<accession>A0A5R9GDL2</accession>
<proteinExistence type="predicted"/>